<dbReference type="Proteomes" id="UP000483293">
    <property type="component" value="Unassembled WGS sequence"/>
</dbReference>
<sequence length="119" mass="13327">MIAVVMVSWSRNGLYRAAEDCGTRTSAYDEYGDDRHTVYSMGDNALLLLSDDHQTLAVTSDGIPDCVFDDLDVPDSVMSRFNETNSNDGMLSDSFGRFDVTWFYDGSRLYTVLTRKGLL</sequence>
<name>A0A6L9SQ21_9BIFI</name>
<keyword evidence="2" id="KW-1185">Reference proteome</keyword>
<dbReference type="EMBL" id="WHZV01000001">
    <property type="protein sequence ID" value="NEG54608.1"/>
    <property type="molecule type" value="Genomic_DNA"/>
</dbReference>
<evidence type="ECO:0000313" key="2">
    <source>
        <dbReference type="Proteomes" id="UP000483293"/>
    </source>
</evidence>
<gene>
    <name evidence="1" type="ORF">GFD21_02175</name>
</gene>
<accession>A0A6L9SQ21</accession>
<reference evidence="1 2" key="1">
    <citation type="submission" date="2019-10" db="EMBL/GenBank/DDBJ databases">
        <title>Bifidobacterium from non-human primates.</title>
        <authorList>
            <person name="Modesto M."/>
        </authorList>
    </citation>
    <scope>NUCLEOTIDE SEQUENCE [LARGE SCALE GENOMIC DNA]</scope>
    <source>
        <strain evidence="1 2">SMA15</strain>
    </source>
</reference>
<dbReference type="AlphaFoldDB" id="A0A6L9SQ21"/>
<evidence type="ECO:0000313" key="1">
    <source>
        <dbReference type="EMBL" id="NEG54608.1"/>
    </source>
</evidence>
<protein>
    <submittedName>
        <fullName evidence="1">Uncharacterized protein</fullName>
    </submittedName>
</protein>
<organism evidence="1 2">
    <name type="scientific">Bifidobacterium platyrrhinorum</name>
    <dbReference type="NCBI Taxonomy" id="2661628"/>
    <lineage>
        <taxon>Bacteria</taxon>
        <taxon>Bacillati</taxon>
        <taxon>Actinomycetota</taxon>
        <taxon>Actinomycetes</taxon>
        <taxon>Bifidobacteriales</taxon>
        <taxon>Bifidobacteriaceae</taxon>
        <taxon>Bifidobacterium</taxon>
    </lineage>
</organism>
<dbReference type="RefSeq" id="WP_163196285.1">
    <property type="nucleotide sequence ID" value="NZ_WHZV01000001.1"/>
</dbReference>
<comment type="caution">
    <text evidence="1">The sequence shown here is derived from an EMBL/GenBank/DDBJ whole genome shotgun (WGS) entry which is preliminary data.</text>
</comment>
<proteinExistence type="predicted"/>